<evidence type="ECO:0000313" key="3">
    <source>
        <dbReference type="Proteomes" id="UP000604825"/>
    </source>
</evidence>
<organism evidence="2 3">
    <name type="scientific">Miscanthus lutarioriparius</name>
    <dbReference type="NCBI Taxonomy" id="422564"/>
    <lineage>
        <taxon>Eukaryota</taxon>
        <taxon>Viridiplantae</taxon>
        <taxon>Streptophyta</taxon>
        <taxon>Embryophyta</taxon>
        <taxon>Tracheophyta</taxon>
        <taxon>Spermatophyta</taxon>
        <taxon>Magnoliopsida</taxon>
        <taxon>Liliopsida</taxon>
        <taxon>Poales</taxon>
        <taxon>Poaceae</taxon>
        <taxon>PACMAD clade</taxon>
        <taxon>Panicoideae</taxon>
        <taxon>Andropogonodae</taxon>
        <taxon>Andropogoneae</taxon>
        <taxon>Saccharinae</taxon>
        <taxon>Miscanthus</taxon>
    </lineage>
</organism>
<accession>A0A811R7J1</accession>
<proteinExistence type="predicted"/>
<evidence type="ECO:0000313" key="2">
    <source>
        <dbReference type="EMBL" id="CAD6266030.1"/>
    </source>
</evidence>
<sequence>MASSSEAPDYDPKTDPARKAKSNDPGWKYAYWQDPARRDWVTCIMCGNEALGCLKRFKQHLAGGYGDIVLCTKATTEIRKEMEAYLQKKRRRPLFLDGIEEEDGEDEVVEVAAADKIEDIGKDNVVQVVTDNGANYKAAGCFIEVLGRMIPNVETQMKINRQAIEYEEQRGDAFSNKMAKESYDKMSPPSFKGLYATWEKSFGKERKKYGLKNWQQTSFTSTQDRFHLEREHGQ</sequence>
<protein>
    <submittedName>
        <fullName evidence="2">Uncharacterized protein</fullName>
    </submittedName>
</protein>
<dbReference type="OrthoDB" id="1227294at2759"/>
<reference evidence="2" key="1">
    <citation type="submission" date="2020-10" db="EMBL/GenBank/DDBJ databases">
        <authorList>
            <person name="Han B."/>
            <person name="Lu T."/>
            <person name="Zhao Q."/>
            <person name="Huang X."/>
            <person name="Zhao Y."/>
        </authorList>
    </citation>
    <scope>NUCLEOTIDE SEQUENCE</scope>
</reference>
<dbReference type="EMBL" id="CAJGYO010000013">
    <property type="protein sequence ID" value="CAD6266030.1"/>
    <property type="molecule type" value="Genomic_DNA"/>
</dbReference>
<evidence type="ECO:0000256" key="1">
    <source>
        <dbReference type="SAM" id="MobiDB-lite"/>
    </source>
</evidence>
<feature type="region of interest" description="Disordered" evidence="1">
    <location>
        <begin position="1"/>
        <end position="23"/>
    </location>
</feature>
<gene>
    <name evidence="2" type="ORF">NCGR_LOCUS49335</name>
</gene>
<comment type="caution">
    <text evidence="2">The sequence shown here is derived from an EMBL/GenBank/DDBJ whole genome shotgun (WGS) entry which is preliminary data.</text>
</comment>
<feature type="compositionally biased region" description="Basic and acidic residues" evidence="1">
    <location>
        <begin position="10"/>
        <end position="22"/>
    </location>
</feature>
<name>A0A811R7J1_9POAL</name>
<dbReference type="Proteomes" id="UP000604825">
    <property type="component" value="Unassembled WGS sequence"/>
</dbReference>
<keyword evidence="3" id="KW-1185">Reference proteome</keyword>
<dbReference type="AlphaFoldDB" id="A0A811R7J1"/>